<evidence type="ECO:0000313" key="4">
    <source>
        <dbReference type="Proteomes" id="UP001500298"/>
    </source>
</evidence>
<protein>
    <submittedName>
        <fullName evidence="3">Patatin-like phospholipase family protein</fullName>
    </submittedName>
</protein>
<feature type="domain" description="PNPLA" evidence="2">
    <location>
        <begin position="36"/>
        <end position="331"/>
    </location>
</feature>
<sequence>MNNNRLHVHIKKWTYTKNFKFPEEEHIPIEKKNVGIAFSGGGNRSAPLTIGYLRALHHFDLIKYVKYQSSVSGGAWAGIPYTFLDPSIEDEQFLGEFKAPEKLSFKDIQDVKDFSFTSAVAETRILDDFLKNLDKGDEIFAKVLSNVYLTPFLLGETRKLFTLNQASLETIQSKNSGLMSYDFYTVAKDRPYLIVNSVLSRSNPLKVRRYPFEITPLYCGIPSYHKNKGSWGKFDIGGGYVESFGFDSDAPQDASEDGHVQVRLNKDINRFGLGDVMAATGSALGEYTDRFFPLNPGFPEFKHWSPKNPERAKEYDFVDGGYLDNTGVIALLRRKVERIIVFVNGSTGLNPIDSKNDGVSNMIRLLFKKENHLSARDFSGNIVLKEVGDTKPEESYDRLAEELRKLHAEGRPAVSVRKYKTVANKLYAIEGGFEVEIMWVHNGFSNAWLNTIQDPVLKRYILEQRKDHNFPDFSTFFTNGAKVIDLDVEQSNLMAHYASHVIYVLQDTFKRFISGDAVLEEDAVIS</sequence>
<dbReference type="InterPro" id="IPR002641">
    <property type="entry name" value="PNPLA_dom"/>
</dbReference>
<gene>
    <name evidence="3" type="ORF">GCM10023331_06320</name>
</gene>
<name>A0ABP9D2L9_9BACT</name>
<dbReference type="InterPro" id="IPR016035">
    <property type="entry name" value="Acyl_Trfase/lysoPLipase"/>
</dbReference>
<reference evidence="4" key="1">
    <citation type="journal article" date="2019" name="Int. J. Syst. Evol. Microbiol.">
        <title>The Global Catalogue of Microorganisms (GCM) 10K type strain sequencing project: providing services to taxonomists for standard genome sequencing and annotation.</title>
        <authorList>
            <consortium name="The Broad Institute Genomics Platform"/>
            <consortium name="The Broad Institute Genome Sequencing Center for Infectious Disease"/>
            <person name="Wu L."/>
            <person name="Ma J."/>
        </authorList>
    </citation>
    <scope>NUCLEOTIDE SEQUENCE [LARGE SCALE GENOMIC DNA]</scope>
    <source>
        <strain evidence="4">JCM 18326</strain>
    </source>
</reference>
<evidence type="ECO:0000256" key="1">
    <source>
        <dbReference type="ARBA" id="ARBA00023098"/>
    </source>
</evidence>
<proteinExistence type="predicted"/>
<keyword evidence="1" id="KW-0443">Lipid metabolism</keyword>
<dbReference type="Proteomes" id="UP001500298">
    <property type="component" value="Unassembled WGS sequence"/>
</dbReference>
<keyword evidence="4" id="KW-1185">Reference proteome</keyword>
<evidence type="ECO:0000259" key="2">
    <source>
        <dbReference type="Pfam" id="PF01734"/>
    </source>
</evidence>
<dbReference type="RefSeq" id="WP_345369132.1">
    <property type="nucleotide sequence ID" value="NZ_BAABJX010000012.1"/>
</dbReference>
<dbReference type="EMBL" id="BAABJX010000012">
    <property type="protein sequence ID" value="GAA4824538.1"/>
    <property type="molecule type" value="Genomic_DNA"/>
</dbReference>
<evidence type="ECO:0000313" key="3">
    <source>
        <dbReference type="EMBL" id="GAA4824538.1"/>
    </source>
</evidence>
<dbReference type="Pfam" id="PF01734">
    <property type="entry name" value="Patatin"/>
    <property type="match status" value="1"/>
</dbReference>
<dbReference type="PANTHER" id="PTHR10728:SF40">
    <property type="entry name" value="PATATIN FAMILY PROTEIN"/>
    <property type="match status" value="1"/>
</dbReference>
<organism evidence="3 4">
    <name type="scientific">Algivirga pacifica</name>
    <dbReference type="NCBI Taxonomy" id="1162670"/>
    <lineage>
        <taxon>Bacteria</taxon>
        <taxon>Pseudomonadati</taxon>
        <taxon>Bacteroidota</taxon>
        <taxon>Cytophagia</taxon>
        <taxon>Cytophagales</taxon>
        <taxon>Flammeovirgaceae</taxon>
        <taxon>Algivirga</taxon>
    </lineage>
</organism>
<dbReference type="SUPFAM" id="SSF52151">
    <property type="entry name" value="FabD/lysophospholipase-like"/>
    <property type="match status" value="1"/>
</dbReference>
<dbReference type="PANTHER" id="PTHR10728">
    <property type="entry name" value="CYTOSOLIC PHOSPHOLIPASE A2"/>
    <property type="match status" value="1"/>
</dbReference>
<dbReference type="Gene3D" id="3.40.1090.10">
    <property type="entry name" value="Cytosolic phospholipase A2 catalytic domain"/>
    <property type="match status" value="1"/>
</dbReference>
<accession>A0ABP9D2L9</accession>
<comment type="caution">
    <text evidence="3">The sequence shown here is derived from an EMBL/GenBank/DDBJ whole genome shotgun (WGS) entry which is preliminary data.</text>
</comment>